<gene>
    <name evidence="7" type="primary">tarL</name>
    <name evidence="7" type="ORF">GCM10010978_21600</name>
</gene>
<dbReference type="SUPFAM" id="SSF53756">
    <property type="entry name" value="UDP-Glycosyltransferase/glycogen phosphorylase"/>
    <property type="match status" value="1"/>
</dbReference>
<dbReference type="InterPro" id="IPR051612">
    <property type="entry name" value="Teichoic_Acid_Biosynth"/>
</dbReference>
<name>A0A8J2XFQ7_9BACI</name>
<evidence type="ECO:0000256" key="5">
    <source>
        <dbReference type="ARBA" id="ARBA00022944"/>
    </source>
</evidence>
<dbReference type="GO" id="GO:0005886">
    <property type="term" value="C:plasma membrane"/>
    <property type="evidence" value="ECO:0007669"/>
    <property type="project" value="UniProtKB-SubCell"/>
</dbReference>
<dbReference type="GO" id="GO:0047355">
    <property type="term" value="F:CDP-glycerol glycerophosphotransferase activity"/>
    <property type="evidence" value="ECO:0007669"/>
    <property type="project" value="InterPro"/>
</dbReference>
<protein>
    <submittedName>
        <fullName evidence="7">Ribitolphosphotransferase</fullName>
    </submittedName>
</protein>
<dbReference type="Pfam" id="PF04464">
    <property type="entry name" value="Glyphos_transf"/>
    <property type="match status" value="1"/>
</dbReference>
<comment type="subcellular location">
    <subcellularLocation>
        <location evidence="1">Cell membrane</location>
        <topology evidence="1">Peripheral membrane protein</topology>
    </subcellularLocation>
</comment>
<dbReference type="AlphaFoldDB" id="A0A8J2XFQ7"/>
<reference evidence="7" key="1">
    <citation type="journal article" date="2014" name="Int. J. Syst. Evol. Microbiol.">
        <title>Complete genome sequence of Corynebacterium casei LMG S-19264T (=DSM 44701T), isolated from a smear-ripened cheese.</title>
        <authorList>
            <consortium name="US DOE Joint Genome Institute (JGI-PGF)"/>
            <person name="Walter F."/>
            <person name="Albersmeier A."/>
            <person name="Kalinowski J."/>
            <person name="Ruckert C."/>
        </authorList>
    </citation>
    <scope>NUCLEOTIDE SEQUENCE</scope>
    <source>
        <strain evidence="7">CGMCC 1.12360</strain>
    </source>
</reference>
<keyword evidence="3" id="KW-1003">Cell membrane</keyword>
<evidence type="ECO:0000256" key="4">
    <source>
        <dbReference type="ARBA" id="ARBA00022679"/>
    </source>
</evidence>
<dbReference type="Proteomes" id="UP000602050">
    <property type="component" value="Unassembled WGS sequence"/>
</dbReference>
<evidence type="ECO:0000256" key="2">
    <source>
        <dbReference type="ARBA" id="ARBA00010488"/>
    </source>
</evidence>
<keyword evidence="5" id="KW-0777">Teichoic acid biosynthesis</keyword>
<dbReference type="PANTHER" id="PTHR37316:SF2">
    <property type="entry name" value="TEICHOIC ACID RIBITOL-PHOSPHATE POLYMERASE TARK"/>
    <property type="match status" value="1"/>
</dbReference>
<proteinExistence type="inferred from homology"/>
<dbReference type="GO" id="GO:0019350">
    <property type="term" value="P:teichoic acid biosynthetic process"/>
    <property type="evidence" value="ECO:0007669"/>
    <property type="project" value="UniProtKB-KW"/>
</dbReference>
<dbReference type="Gene3D" id="3.40.50.11820">
    <property type="match status" value="1"/>
</dbReference>
<keyword evidence="6" id="KW-0472">Membrane</keyword>
<reference evidence="7" key="2">
    <citation type="submission" date="2020-09" db="EMBL/GenBank/DDBJ databases">
        <authorList>
            <person name="Sun Q."/>
            <person name="Zhou Y."/>
        </authorList>
    </citation>
    <scope>NUCLEOTIDE SEQUENCE</scope>
    <source>
        <strain evidence="7">CGMCC 1.12360</strain>
    </source>
</reference>
<accession>A0A8J2XFQ7</accession>
<evidence type="ECO:0000313" key="7">
    <source>
        <dbReference type="EMBL" id="GFZ80144.1"/>
    </source>
</evidence>
<evidence type="ECO:0000313" key="8">
    <source>
        <dbReference type="Proteomes" id="UP000602050"/>
    </source>
</evidence>
<keyword evidence="4" id="KW-0808">Transferase</keyword>
<sequence length="632" mass="73754">MLISSIDNENVQVKRNIKIMNDVTKLMLNGPFLEIEGYATVDGVITHSEERIRKTLLIVPLLDVAKIREEEEHKEELKELTDEEIIEMRTISIPLDNCKISELQVELDERYSDSLAGYKANIDLTTLINGKPLLNGEYDVYLKLEQLPADRDDVKYEKIFPLSNIKRFMKGGILTTKLEYFSASKVLKYNLMLTFDKSSKTLRLKNHLLQSYDPRDMPDSIDVKENRIIRAIKRRVFKLFYILFCLLPINSKKIVFASDSRSHLSGNLYFVYEELYKRNLNVDITFILKERINNKKTLPDLLKTAYHFATAKIILLDDFYPLIYPLRIRKNADLIQVWHAAGAFKTFGFSRMGRPGGPSPRSKNHKNYTKAAVSSEGVRKHYAEGFGISIDNVYATGVPRSDIFFDEQYKAHVKKTLHEKYPFLKEKKVILFAPTFRGNGQASAYYPFEILNLKELYRELHEEYVFLFKIHPFVKNKLTIPYEFADFYYDFSDYREINDLLLVTDLLITDYSSVCFEFALLNKPMLFFAFDVEKYIEDRDFYYDYFDFIPGPLVKDTSEIISAIKQGKFELEKIEPFVKYFFDDTLGKATSNVVDQLIIPSLEGVQENKDTDKDLTPPESRIDLFNRTIEEE</sequence>
<evidence type="ECO:0000256" key="1">
    <source>
        <dbReference type="ARBA" id="ARBA00004202"/>
    </source>
</evidence>
<dbReference type="Gene3D" id="3.40.50.12580">
    <property type="match status" value="1"/>
</dbReference>
<keyword evidence="8" id="KW-1185">Reference proteome</keyword>
<dbReference type="InterPro" id="IPR043148">
    <property type="entry name" value="TagF_C"/>
</dbReference>
<dbReference type="PANTHER" id="PTHR37316">
    <property type="entry name" value="TEICHOIC ACID GLYCEROL-PHOSPHATE PRIMASE"/>
    <property type="match status" value="1"/>
</dbReference>
<dbReference type="InterPro" id="IPR007554">
    <property type="entry name" value="Glycerophosphate_synth"/>
</dbReference>
<dbReference type="EMBL" id="BMEV01000040">
    <property type="protein sequence ID" value="GFZ80144.1"/>
    <property type="molecule type" value="Genomic_DNA"/>
</dbReference>
<organism evidence="7 8">
    <name type="scientific">Compostibacillus humi</name>
    <dbReference type="NCBI Taxonomy" id="1245525"/>
    <lineage>
        <taxon>Bacteria</taxon>
        <taxon>Bacillati</taxon>
        <taxon>Bacillota</taxon>
        <taxon>Bacilli</taxon>
        <taxon>Bacillales</taxon>
        <taxon>Bacillaceae</taxon>
        <taxon>Compostibacillus</taxon>
    </lineage>
</organism>
<dbReference type="InterPro" id="IPR043149">
    <property type="entry name" value="TagF_N"/>
</dbReference>
<comment type="caution">
    <text evidence="7">The sequence shown here is derived from an EMBL/GenBank/DDBJ whole genome shotgun (WGS) entry which is preliminary data.</text>
</comment>
<dbReference type="RefSeq" id="WP_188392420.1">
    <property type="nucleotide sequence ID" value="NZ_BMEV01000040.1"/>
</dbReference>
<evidence type="ECO:0000256" key="3">
    <source>
        <dbReference type="ARBA" id="ARBA00022475"/>
    </source>
</evidence>
<comment type="similarity">
    <text evidence="2">Belongs to the CDP-glycerol glycerophosphotransferase family.</text>
</comment>
<evidence type="ECO:0000256" key="6">
    <source>
        <dbReference type="ARBA" id="ARBA00023136"/>
    </source>
</evidence>